<keyword evidence="1" id="KW-0472">Membrane</keyword>
<dbReference type="RefSeq" id="WP_295576195.1">
    <property type="nucleotide sequence ID" value="NZ_FLQR01000007.1"/>
</dbReference>
<evidence type="ECO:0000313" key="2">
    <source>
        <dbReference type="EMBL" id="SBS72876.1"/>
    </source>
</evidence>
<protein>
    <submittedName>
        <fullName evidence="2">Uncharacterized protein</fullName>
    </submittedName>
</protein>
<gene>
    <name evidence="2" type="ORF">MIPYR_30272</name>
</gene>
<proteinExistence type="predicted"/>
<organism evidence="2">
    <name type="scientific">uncultured Microbacterium sp</name>
    <dbReference type="NCBI Taxonomy" id="191216"/>
    <lineage>
        <taxon>Bacteria</taxon>
        <taxon>Bacillati</taxon>
        <taxon>Actinomycetota</taxon>
        <taxon>Actinomycetes</taxon>
        <taxon>Micrococcales</taxon>
        <taxon>Microbacteriaceae</taxon>
        <taxon>Microbacterium</taxon>
        <taxon>environmental samples</taxon>
    </lineage>
</organism>
<dbReference type="EMBL" id="FLQR01000007">
    <property type="protein sequence ID" value="SBS72876.1"/>
    <property type="molecule type" value="Genomic_DNA"/>
</dbReference>
<accession>A0A1Y5P2D0</accession>
<reference evidence="2" key="1">
    <citation type="submission" date="2016-03" db="EMBL/GenBank/DDBJ databases">
        <authorList>
            <person name="Ploux O."/>
        </authorList>
    </citation>
    <scope>NUCLEOTIDE SEQUENCE</scope>
    <source>
        <strain evidence="2">UC1</strain>
    </source>
</reference>
<name>A0A1Y5P2D0_9MICO</name>
<sequence length="213" mass="22162">MDDLSALRARAYGRGAAPLSAEDAARLAELERAQRAPVVADAVGAAAPVETPLPPGAPLPPARRISAWLLAGAAVLLLVLGVATGYALSAVQRAPAAAPTPTSTPLSLPDGALASRDRVAARQPWDDGSLRLITWIDGASYWWGTRSDGSLTCLASDGDDVIVTCLPTDEVRARGLVLTATFFDADTGLNDDETEISFDPYGTGQLYVRHQGG</sequence>
<keyword evidence="1" id="KW-0812">Transmembrane</keyword>
<feature type="transmembrane region" description="Helical" evidence="1">
    <location>
        <begin position="65"/>
        <end position="88"/>
    </location>
</feature>
<evidence type="ECO:0000256" key="1">
    <source>
        <dbReference type="SAM" id="Phobius"/>
    </source>
</evidence>
<dbReference type="AlphaFoldDB" id="A0A1Y5P2D0"/>
<keyword evidence="1" id="KW-1133">Transmembrane helix</keyword>